<feature type="non-terminal residue" evidence="2">
    <location>
        <position position="39"/>
    </location>
</feature>
<sequence length="39" mass="4356">MASCNSVDDHPADKREARRKQVMLGELPSDFLRVTPITA</sequence>
<dbReference type="Proteomes" id="UP000054359">
    <property type="component" value="Unassembled WGS sequence"/>
</dbReference>
<name>A0A087UZ57_STEMI</name>
<proteinExistence type="predicted"/>
<reference evidence="2 3" key="1">
    <citation type="submission" date="2013-11" db="EMBL/GenBank/DDBJ databases">
        <title>Genome sequencing of Stegodyphus mimosarum.</title>
        <authorList>
            <person name="Bechsgaard J."/>
        </authorList>
    </citation>
    <scope>NUCLEOTIDE SEQUENCE [LARGE SCALE GENOMIC DNA]</scope>
</reference>
<gene>
    <name evidence="2" type="ORF">X975_08615</name>
</gene>
<evidence type="ECO:0000256" key="1">
    <source>
        <dbReference type="SAM" id="MobiDB-lite"/>
    </source>
</evidence>
<dbReference type="EMBL" id="KK122396">
    <property type="protein sequence ID" value="KFM82646.1"/>
    <property type="molecule type" value="Genomic_DNA"/>
</dbReference>
<evidence type="ECO:0000313" key="2">
    <source>
        <dbReference type="EMBL" id="KFM82646.1"/>
    </source>
</evidence>
<feature type="region of interest" description="Disordered" evidence="1">
    <location>
        <begin position="1"/>
        <end position="20"/>
    </location>
</feature>
<evidence type="ECO:0000313" key="3">
    <source>
        <dbReference type="Proteomes" id="UP000054359"/>
    </source>
</evidence>
<keyword evidence="3" id="KW-1185">Reference proteome</keyword>
<feature type="compositionally biased region" description="Basic and acidic residues" evidence="1">
    <location>
        <begin position="7"/>
        <end position="16"/>
    </location>
</feature>
<dbReference type="OrthoDB" id="10375838at2759"/>
<accession>A0A087UZ57</accession>
<organism evidence="2 3">
    <name type="scientific">Stegodyphus mimosarum</name>
    <name type="common">African social velvet spider</name>
    <dbReference type="NCBI Taxonomy" id="407821"/>
    <lineage>
        <taxon>Eukaryota</taxon>
        <taxon>Metazoa</taxon>
        <taxon>Ecdysozoa</taxon>
        <taxon>Arthropoda</taxon>
        <taxon>Chelicerata</taxon>
        <taxon>Arachnida</taxon>
        <taxon>Araneae</taxon>
        <taxon>Araneomorphae</taxon>
        <taxon>Entelegynae</taxon>
        <taxon>Eresoidea</taxon>
        <taxon>Eresidae</taxon>
        <taxon>Stegodyphus</taxon>
    </lineage>
</organism>
<dbReference type="AlphaFoldDB" id="A0A087UZ57"/>
<protein>
    <submittedName>
        <fullName evidence="2">Uncharacterized protein</fullName>
    </submittedName>
</protein>